<name>A0ABU7E7Z1_9TELE</name>
<feature type="compositionally biased region" description="Polar residues" evidence="1">
    <location>
        <begin position="91"/>
        <end position="102"/>
    </location>
</feature>
<organism evidence="2 3">
    <name type="scientific">Characodon lateralis</name>
    <dbReference type="NCBI Taxonomy" id="208331"/>
    <lineage>
        <taxon>Eukaryota</taxon>
        <taxon>Metazoa</taxon>
        <taxon>Chordata</taxon>
        <taxon>Craniata</taxon>
        <taxon>Vertebrata</taxon>
        <taxon>Euteleostomi</taxon>
        <taxon>Actinopterygii</taxon>
        <taxon>Neopterygii</taxon>
        <taxon>Teleostei</taxon>
        <taxon>Neoteleostei</taxon>
        <taxon>Acanthomorphata</taxon>
        <taxon>Ovalentaria</taxon>
        <taxon>Atherinomorphae</taxon>
        <taxon>Cyprinodontiformes</taxon>
        <taxon>Goodeidae</taxon>
        <taxon>Characodon</taxon>
    </lineage>
</organism>
<feature type="region of interest" description="Disordered" evidence="1">
    <location>
        <begin position="41"/>
        <end position="102"/>
    </location>
</feature>
<evidence type="ECO:0000256" key="1">
    <source>
        <dbReference type="SAM" id="MobiDB-lite"/>
    </source>
</evidence>
<evidence type="ECO:0000313" key="3">
    <source>
        <dbReference type="Proteomes" id="UP001352852"/>
    </source>
</evidence>
<gene>
    <name evidence="2" type="ORF">CHARACLAT_029974</name>
</gene>
<comment type="caution">
    <text evidence="2">The sequence shown here is derived from an EMBL/GenBank/DDBJ whole genome shotgun (WGS) entry which is preliminary data.</text>
</comment>
<reference evidence="2 3" key="1">
    <citation type="submission" date="2021-06" db="EMBL/GenBank/DDBJ databases">
        <authorList>
            <person name="Palmer J.M."/>
        </authorList>
    </citation>
    <scope>NUCLEOTIDE SEQUENCE [LARGE SCALE GENOMIC DNA]</scope>
    <source>
        <strain evidence="2 3">CL_MEX2019</strain>
        <tissue evidence="2">Muscle</tissue>
    </source>
</reference>
<accession>A0ABU7E7Z1</accession>
<keyword evidence="3" id="KW-1185">Reference proteome</keyword>
<protein>
    <submittedName>
        <fullName evidence="2">Uncharacterized protein</fullName>
    </submittedName>
</protein>
<sequence>MNITKTERALKEKIKPEDDWMTFPLIKMKITSAKHRECESYNLTSQAEDDEEDQDLATRSKRRHAKKGTPEGFVRSELTSSDEEESIRGNGFSTISQFQFEK</sequence>
<dbReference type="Proteomes" id="UP001352852">
    <property type="component" value="Unassembled WGS sequence"/>
</dbReference>
<evidence type="ECO:0000313" key="2">
    <source>
        <dbReference type="EMBL" id="MED6282240.1"/>
    </source>
</evidence>
<dbReference type="EMBL" id="JAHUTJ010045366">
    <property type="protein sequence ID" value="MED6282240.1"/>
    <property type="molecule type" value="Genomic_DNA"/>
</dbReference>
<proteinExistence type="predicted"/>